<name>A0A835RTH4_VANPL</name>
<proteinExistence type="predicted"/>
<dbReference type="AlphaFoldDB" id="A0A835RTH4"/>
<gene>
    <name evidence="1" type="ORF">HPP92_006203</name>
</gene>
<sequence>MDEDFVGHPAVGLLPLVNLTARAIVMVHPLQQKTPVLPPLQHTPVFANAYLSYREAGRPKDRSLKLGAWCLALGAGQTHAVYRFFDFTVAKPTTTIKQPKFLPQRAGPNRYRGLVGGGSVRSPQQRQDYPLLGWMLSERMPGIGDRRLGNLQVRRQLYPVQDWGAAAESGASAKLGAGAEGKDGGLRRKGAGAWASPIEAAAAMKECGGEEENGAGHL</sequence>
<accession>A0A835RTH4</accession>
<evidence type="ECO:0000313" key="1">
    <source>
        <dbReference type="EMBL" id="KAG0495209.1"/>
    </source>
</evidence>
<evidence type="ECO:0000313" key="2">
    <source>
        <dbReference type="Proteomes" id="UP000639772"/>
    </source>
</evidence>
<organism evidence="1 2">
    <name type="scientific">Vanilla planifolia</name>
    <name type="common">Vanilla</name>
    <dbReference type="NCBI Taxonomy" id="51239"/>
    <lineage>
        <taxon>Eukaryota</taxon>
        <taxon>Viridiplantae</taxon>
        <taxon>Streptophyta</taxon>
        <taxon>Embryophyta</taxon>
        <taxon>Tracheophyta</taxon>
        <taxon>Spermatophyta</taxon>
        <taxon>Magnoliopsida</taxon>
        <taxon>Liliopsida</taxon>
        <taxon>Asparagales</taxon>
        <taxon>Orchidaceae</taxon>
        <taxon>Vanilloideae</taxon>
        <taxon>Vanilleae</taxon>
        <taxon>Vanilla</taxon>
    </lineage>
</organism>
<dbReference type="Proteomes" id="UP000639772">
    <property type="component" value="Unassembled WGS sequence"/>
</dbReference>
<comment type="caution">
    <text evidence="1">The sequence shown here is derived from an EMBL/GenBank/DDBJ whole genome shotgun (WGS) entry which is preliminary data.</text>
</comment>
<dbReference type="EMBL" id="JADCNM010000002">
    <property type="protein sequence ID" value="KAG0495209.1"/>
    <property type="molecule type" value="Genomic_DNA"/>
</dbReference>
<protein>
    <submittedName>
        <fullName evidence="1">Uncharacterized protein</fullName>
    </submittedName>
</protein>
<reference evidence="1 2" key="1">
    <citation type="journal article" date="2020" name="Nat. Food">
        <title>A phased Vanilla planifolia genome enables genetic improvement of flavour and production.</title>
        <authorList>
            <person name="Hasing T."/>
            <person name="Tang H."/>
            <person name="Brym M."/>
            <person name="Khazi F."/>
            <person name="Huang T."/>
            <person name="Chambers A.H."/>
        </authorList>
    </citation>
    <scope>NUCLEOTIDE SEQUENCE [LARGE SCALE GENOMIC DNA]</scope>
    <source>
        <tissue evidence="1">Leaf</tissue>
    </source>
</reference>